<dbReference type="OrthoDB" id="2601159at2"/>
<accession>A0A3G9JAX9</accession>
<gene>
    <name evidence="1" type="ORF">Back11_17890</name>
</gene>
<proteinExistence type="predicted"/>
<name>A0A3G9JAX9_9BACL</name>
<evidence type="ECO:0000313" key="1">
    <source>
        <dbReference type="EMBL" id="BBH20444.1"/>
    </source>
</evidence>
<sequence length="151" mass="17864">MESRQLLEWASTHRIVDQTKQGFINYLENWKKENRDDFFDTFKGKSNLKVITTELNSIQLTHIHEYTDFVYCNLRILYLGSDIGDYRMVFTLEGKVADDLIHFDKYIDNTIKEGTVKVEIIIRAIKHGYRIEEISKLVELDEVIIKPLFES</sequence>
<dbReference type="KEGG" id="pbk:Back11_17890"/>
<evidence type="ECO:0000313" key="2">
    <source>
        <dbReference type="Proteomes" id="UP000275368"/>
    </source>
</evidence>
<organism evidence="1 2">
    <name type="scientific">Paenibacillus baekrokdamisoli</name>
    <dbReference type="NCBI Taxonomy" id="1712516"/>
    <lineage>
        <taxon>Bacteria</taxon>
        <taxon>Bacillati</taxon>
        <taxon>Bacillota</taxon>
        <taxon>Bacilli</taxon>
        <taxon>Bacillales</taxon>
        <taxon>Paenibacillaceae</taxon>
        <taxon>Paenibacillus</taxon>
    </lineage>
</organism>
<keyword evidence="2" id="KW-1185">Reference proteome</keyword>
<dbReference type="RefSeq" id="WP_125655493.1">
    <property type="nucleotide sequence ID" value="NZ_AP019308.1"/>
</dbReference>
<dbReference type="AlphaFoldDB" id="A0A3G9JAX9"/>
<dbReference type="EMBL" id="AP019308">
    <property type="protein sequence ID" value="BBH20444.1"/>
    <property type="molecule type" value="Genomic_DNA"/>
</dbReference>
<protein>
    <submittedName>
        <fullName evidence="1">Uncharacterized protein</fullName>
    </submittedName>
</protein>
<dbReference type="Proteomes" id="UP000275368">
    <property type="component" value="Chromosome"/>
</dbReference>
<reference evidence="1 2" key="1">
    <citation type="submission" date="2018-11" db="EMBL/GenBank/DDBJ databases">
        <title>Complete genome sequence of Paenibacillus baekrokdamisoli strain KCTC 33723.</title>
        <authorList>
            <person name="Kang S.W."/>
            <person name="Lee K.C."/>
            <person name="Kim K.K."/>
            <person name="Kim J.S."/>
            <person name="Kim D.S."/>
            <person name="Ko S.H."/>
            <person name="Yang S.H."/>
            <person name="Lee J.S."/>
        </authorList>
    </citation>
    <scope>NUCLEOTIDE SEQUENCE [LARGE SCALE GENOMIC DNA]</scope>
    <source>
        <strain evidence="1 2">KCTC 33723</strain>
    </source>
</reference>